<evidence type="ECO:0000313" key="10">
    <source>
        <dbReference type="EMBL" id="BBY61879.1"/>
    </source>
</evidence>
<feature type="transmembrane region" description="Helical" evidence="8">
    <location>
        <begin position="185"/>
        <end position="205"/>
    </location>
</feature>
<dbReference type="NCBIfam" id="TIGR00710">
    <property type="entry name" value="efflux_Bcr_CflA"/>
    <property type="match status" value="1"/>
</dbReference>
<dbReference type="GO" id="GO:0005886">
    <property type="term" value="C:plasma membrane"/>
    <property type="evidence" value="ECO:0007669"/>
    <property type="project" value="UniProtKB-SubCell"/>
</dbReference>
<dbReference type="InterPro" id="IPR036259">
    <property type="entry name" value="MFS_trans_sf"/>
</dbReference>
<organism evidence="10 11">
    <name type="scientific">Mycolicibacterium helvum</name>
    <dbReference type="NCBI Taxonomy" id="1534349"/>
    <lineage>
        <taxon>Bacteria</taxon>
        <taxon>Bacillati</taxon>
        <taxon>Actinomycetota</taxon>
        <taxon>Actinomycetes</taxon>
        <taxon>Mycobacteriales</taxon>
        <taxon>Mycobacteriaceae</taxon>
        <taxon>Mycolicibacterium</taxon>
    </lineage>
</organism>
<evidence type="ECO:0000256" key="2">
    <source>
        <dbReference type="ARBA" id="ARBA00006236"/>
    </source>
</evidence>
<dbReference type="Proteomes" id="UP000467148">
    <property type="component" value="Chromosome"/>
</dbReference>
<evidence type="ECO:0000313" key="11">
    <source>
        <dbReference type="Proteomes" id="UP000467148"/>
    </source>
</evidence>
<evidence type="ECO:0000256" key="4">
    <source>
        <dbReference type="ARBA" id="ARBA00022475"/>
    </source>
</evidence>
<feature type="transmembrane region" description="Helical" evidence="8">
    <location>
        <begin position="26"/>
        <end position="46"/>
    </location>
</feature>
<evidence type="ECO:0000256" key="3">
    <source>
        <dbReference type="ARBA" id="ARBA00022448"/>
    </source>
</evidence>
<evidence type="ECO:0000256" key="5">
    <source>
        <dbReference type="ARBA" id="ARBA00022692"/>
    </source>
</evidence>
<evidence type="ECO:0000256" key="7">
    <source>
        <dbReference type="ARBA" id="ARBA00023136"/>
    </source>
</evidence>
<evidence type="ECO:0000256" key="8">
    <source>
        <dbReference type="SAM" id="Phobius"/>
    </source>
</evidence>
<feature type="transmembrane region" description="Helical" evidence="8">
    <location>
        <begin position="236"/>
        <end position="260"/>
    </location>
</feature>
<dbReference type="CDD" id="cd17320">
    <property type="entry name" value="MFS_MdfA_MDR_like"/>
    <property type="match status" value="1"/>
</dbReference>
<dbReference type="KEGG" id="mhev:MHEL_01220"/>
<dbReference type="EMBL" id="AP022596">
    <property type="protein sequence ID" value="BBY61879.1"/>
    <property type="molecule type" value="Genomic_DNA"/>
</dbReference>
<keyword evidence="3" id="KW-0813">Transport</keyword>
<feature type="transmembrane region" description="Helical" evidence="8">
    <location>
        <begin position="365"/>
        <end position="384"/>
    </location>
</feature>
<feature type="transmembrane region" description="Helical" evidence="8">
    <location>
        <begin position="155"/>
        <end position="173"/>
    </location>
</feature>
<evidence type="ECO:0000259" key="9">
    <source>
        <dbReference type="PROSITE" id="PS50850"/>
    </source>
</evidence>
<dbReference type="GO" id="GO:1990961">
    <property type="term" value="P:xenobiotic detoxification by transmembrane export across the plasma membrane"/>
    <property type="evidence" value="ECO:0007669"/>
    <property type="project" value="InterPro"/>
</dbReference>
<feature type="transmembrane region" description="Helical" evidence="8">
    <location>
        <begin position="97"/>
        <end position="116"/>
    </location>
</feature>
<protein>
    <submittedName>
        <fullName evidence="10">Bcr/CflA family drug resistance efflux transporter</fullName>
    </submittedName>
</protein>
<accession>A0A7I7T099</accession>
<gene>
    <name evidence="10" type="primary">bcr</name>
    <name evidence="10" type="ORF">MHEL_01220</name>
</gene>
<sequence length="415" mass="42256">MPAAVQPAPNPGPMSPAERLQPREGVISPWLLVVLALLSAVAPVATDLYLPAFPEMTAELQASATTVQLTLTAFLLGLTFGQLVFGPLSDRLGRRRPLVVGALLCVVASMIAATAPNIGILIAARFAQGFTGAAGMVIGRAVISDLTTGKTAGRAFSLMMIVGGVAPVVAPFAGGLLVNSLGWRGILWVVCAIAVAMLISIVAVVRESHPEARRGELKADAAQGISPWSALRSRTYLANTLAFGFGFSVMMAYISASPFVYQVMVGLTPMQYGIAFGVNALGMITVSAVSARLNHTISSAKLLGVGLGLTLAATLVLLALVLTGMPARLIMIPIFVAVACQGLVLGNATALALSAVPRAAGSGSAGLGALQFGLGAAVSPLVGLGGEHTALPLAVVMVTMTVLALAAYLAGRRVS</sequence>
<keyword evidence="6 8" id="KW-1133">Transmembrane helix</keyword>
<keyword evidence="11" id="KW-1185">Reference proteome</keyword>
<dbReference type="SUPFAM" id="SSF103473">
    <property type="entry name" value="MFS general substrate transporter"/>
    <property type="match status" value="1"/>
</dbReference>
<keyword evidence="4" id="KW-1003">Cell membrane</keyword>
<evidence type="ECO:0000256" key="1">
    <source>
        <dbReference type="ARBA" id="ARBA00004651"/>
    </source>
</evidence>
<keyword evidence="7 8" id="KW-0472">Membrane</keyword>
<dbReference type="InterPro" id="IPR020846">
    <property type="entry name" value="MFS_dom"/>
</dbReference>
<comment type="subcellular location">
    <subcellularLocation>
        <location evidence="1">Cell membrane</location>
        <topology evidence="1">Multi-pass membrane protein</topology>
    </subcellularLocation>
</comment>
<name>A0A7I7T099_9MYCO</name>
<dbReference type="InterPro" id="IPR011701">
    <property type="entry name" value="MFS"/>
</dbReference>
<proteinExistence type="inferred from homology"/>
<feature type="transmembrane region" description="Helical" evidence="8">
    <location>
        <begin position="122"/>
        <end position="143"/>
    </location>
</feature>
<keyword evidence="5 8" id="KW-0812">Transmembrane</keyword>
<feature type="transmembrane region" description="Helical" evidence="8">
    <location>
        <begin position="329"/>
        <end position="353"/>
    </location>
</feature>
<reference evidence="10 11" key="1">
    <citation type="journal article" date="2019" name="Emerg. Microbes Infect.">
        <title>Comprehensive subspecies identification of 175 nontuberculous mycobacteria species based on 7547 genomic profiles.</title>
        <authorList>
            <person name="Matsumoto Y."/>
            <person name="Kinjo T."/>
            <person name="Motooka D."/>
            <person name="Nabeya D."/>
            <person name="Jung N."/>
            <person name="Uechi K."/>
            <person name="Horii T."/>
            <person name="Iida T."/>
            <person name="Fujita J."/>
            <person name="Nakamura S."/>
        </authorList>
    </citation>
    <scope>NUCLEOTIDE SEQUENCE [LARGE SCALE GENOMIC DNA]</scope>
    <source>
        <strain evidence="10 11">JCM 30396</strain>
    </source>
</reference>
<feature type="domain" description="Major facilitator superfamily (MFS) profile" evidence="9">
    <location>
        <begin position="31"/>
        <end position="415"/>
    </location>
</feature>
<feature type="transmembrane region" description="Helical" evidence="8">
    <location>
        <begin position="390"/>
        <end position="410"/>
    </location>
</feature>
<dbReference type="PROSITE" id="PS50850">
    <property type="entry name" value="MFS"/>
    <property type="match status" value="1"/>
</dbReference>
<dbReference type="Gene3D" id="1.20.1720.10">
    <property type="entry name" value="Multidrug resistance protein D"/>
    <property type="match status" value="1"/>
</dbReference>
<dbReference type="GO" id="GO:0042910">
    <property type="term" value="F:xenobiotic transmembrane transporter activity"/>
    <property type="evidence" value="ECO:0007669"/>
    <property type="project" value="InterPro"/>
</dbReference>
<feature type="transmembrane region" description="Helical" evidence="8">
    <location>
        <begin position="272"/>
        <end position="290"/>
    </location>
</feature>
<comment type="similarity">
    <text evidence="2">Belongs to the major facilitator superfamily. Bcr/CmlA family.</text>
</comment>
<dbReference type="PANTHER" id="PTHR23502:SF132">
    <property type="entry name" value="POLYAMINE TRANSPORTER 2-RELATED"/>
    <property type="match status" value="1"/>
</dbReference>
<feature type="transmembrane region" description="Helical" evidence="8">
    <location>
        <begin position="66"/>
        <end position="85"/>
    </location>
</feature>
<dbReference type="RefSeq" id="WP_322790550.1">
    <property type="nucleotide sequence ID" value="NZ_AP022596.1"/>
</dbReference>
<dbReference type="Pfam" id="PF07690">
    <property type="entry name" value="MFS_1"/>
    <property type="match status" value="1"/>
</dbReference>
<dbReference type="PANTHER" id="PTHR23502">
    <property type="entry name" value="MAJOR FACILITATOR SUPERFAMILY"/>
    <property type="match status" value="1"/>
</dbReference>
<dbReference type="InterPro" id="IPR004812">
    <property type="entry name" value="Efflux_drug-R_Bcr/CmlA"/>
</dbReference>
<feature type="transmembrane region" description="Helical" evidence="8">
    <location>
        <begin position="302"/>
        <end position="323"/>
    </location>
</feature>
<dbReference type="AlphaFoldDB" id="A0A7I7T099"/>
<evidence type="ECO:0000256" key="6">
    <source>
        <dbReference type="ARBA" id="ARBA00022989"/>
    </source>
</evidence>